<dbReference type="AlphaFoldDB" id="A0A194V3A5"/>
<dbReference type="STRING" id="694573.A0A194V3A5"/>
<organism evidence="1 2">
    <name type="scientific">Cytospora mali</name>
    <name type="common">Apple Valsa canker fungus</name>
    <name type="synonym">Valsa mali</name>
    <dbReference type="NCBI Taxonomy" id="578113"/>
    <lineage>
        <taxon>Eukaryota</taxon>
        <taxon>Fungi</taxon>
        <taxon>Dikarya</taxon>
        <taxon>Ascomycota</taxon>
        <taxon>Pezizomycotina</taxon>
        <taxon>Sordariomycetes</taxon>
        <taxon>Sordariomycetidae</taxon>
        <taxon>Diaporthales</taxon>
        <taxon>Cytosporaceae</taxon>
        <taxon>Cytospora</taxon>
    </lineage>
</organism>
<dbReference type="Proteomes" id="UP000078576">
    <property type="component" value="Unassembled WGS sequence"/>
</dbReference>
<name>A0A194V3A5_CYTMA</name>
<keyword evidence="2" id="KW-1185">Reference proteome</keyword>
<sequence length="205" mass="23483">MMLGIGGGQRIKDKIGKNLADLHFDGQVPHYAEQLQRPLDRFLSKLKVDSPIQRNTLTLRSDTLHALDEYYWPELTMGSEDDWDPRIRGPSAGTSSYGKWEPPGLVSDISEIWFRQERQVLRRLPKSGAVVWMVHTYIEPMAEVAQEPGIPGKLASHVRSWGHELAEHKGRQLYEHLLLPYLDELHAKQVEDGFYDDGQLPIQHP</sequence>
<accession>A0A194V3A5</accession>
<proteinExistence type="predicted"/>
<gene>
    <name evidence="1" type="ORF">VP1G_05680</name>
</gene>
<reference evidence="2" key="1">
    <citation type="submission" date="2014-12" db="EMBL/GenBank/DDBJ databases">
        <title>Genome Sequence of Valsa Canker Pathogens Uncovers a Specific Adaption of Colonization on Woody Bark.</title>
        <authorList>
            <person name="Yin Z."/>
            <person name="Liu H."/>
            <person name="Gao X."/>
            <person name="Li Z."/>
            <person name="Song N."/>
            <person name="Ke X."/>
            <person name="Dai Q."/>
            <person name="Wu Y."/>
            <person name="Sun Y."/>
            <person name="Xu J.-R."/>
            <person name="Kang Z.K."/>
            <person name="Wang L."/>
            <person name="Huang L."/>
        </authorList>
    </citation>
    <scope>NUCLEOTIDE SEQUENCE [LARGE SCALE GENOMIC DNA]</scope>
    <source>
        <strain evidence="2">SXYL134</strain>
    </source>
</reference>
<protein>
    <submittedName>
        <fullName evidence="1">Uncharacterized protein</fullName>
    </submittedName>
</protein>
<dbReference type="InterPro" id="IPR021848">
    <property type="entry name" value="HODM_asu-like"/>
</dbReference>
<evidence type="ECO:0000313" key="2">
    <source>
        <dbReference type="Proteomes" id="UP000078576"/>
    </source>
</evidence>
<evidence type="ECO:0000313" key="1">
    <source>
        <dbReference type="EMBL" id="KUI58402.1"/>
    </source>
</evidence>
<dbReference type="OrthoDB" id="497541at2759"/>
<dbReference type="Pfam" id="PF11927">
    <property type="entry name" value="HODM_asu-like"/>
    <property type="match status" value="1"/>
</dbReference>
<dbReference type="EMBL" id="KN714712">
    <property type="protein sequence ID" value="KUI58402.1"/>
    <property type="molecule type" value="Genomic_DNA"/>
</dbReference>